<feature type="region of interest" description="Disordered" evidence="1">
    <location>
        <begin position="50"/>
        <end position="69"/>
    </location>
</feature>
<keyword evidence="2" id="KW-1133">Transmembrane helix</keyword>
<dbReference type="EMBL" id="PQFF01000327">
    <property type="protein sequence ID" value="RHZ59875.1"/>
    <property type="molecule type" value="Genomic_DNA"/>
</dbReference>
<sequence length="172" mass="19725">MLRYSSVQEPLSAPILSTFGSGTDSQMQKGTQEKVMERRDIEAQQPFFSQLSSRGNTPQNLETKKFSKANHKPKKKYSRYFLDEENDPTYVCWFTLFCSAIIIIVIVGISIVFAVGNHSDGSNYLSPRNCPLSDTFPCNEGYHICMKFENLCLSYHCHPSAYDCWTLSFYKR</sequence>
<organism evidence="3 4">
    <name type="scientific">Diversispora epigaea</name>
    <dbReference type="NCBI Taxonomy" id="1348612"/>
    <lineage>
        <taxon>Eukaryota</taxon>
        <taxon>Fungi</taxon>
        <taxon>Fungi incertae sedis</taxon>
        <taxon>Mucoromycota</taxon>
        <taxon>Glomeromycotina</taxon>
        <taxon>Glomeromycetes</taxon>
        <taxon>Diversisporales</taxon>
        <taxon>Diversisporaceae</taxon>
        <taxon>Diversispora</taxon>
    </lineage>
</organism>
<name>A0A397H9T5_9GLOM</name>
<gene>
    <name evidence="3" type="ORF">Glove_360g78</name>
</gene>
<keyword evidence="2" id="KW-0812">Transmembrane</keyword>
<evidence type="ECO:0000256" key="1">
    <source>
        <dbReference type="SAM" id="MobiDB-lite"/>
    </source>
</evidence>
<accession>A0A397H9T5</accession>
<dbReference type="Proteomes" id="UP000266861">
    <property type="component" value="Unassembled WGS sequence"/>
</dbReference>
<feature type="region of interest" description="Disordered" evidence="1">
    <location>
        <begin position="15"/>
        <end position="35"/>
    </location>
</feature>
<feature type="transmembrane region" description="Helical" evidence="2">
    <location>
        <begin position="93"/>
        <end position="115"/>
    </location>
</feature>
<evidence type="ECO:0000313" key="4">
    <source>
        <dbReference type="Proteomes" id="UP000266861"/>
    </source>
</evidence>
<evidence type="ECO:0000256" key="2">
    <source>
        <dbReference type="SAM" id="Phobius"/>
    </source>
</evidence>
<reference evidence="3 4" key="1">
    <citation type="submission" date="2018-08" db="EMBL/GenBank/DDBJ databases">
        <title>Genome and evolution of the arbuscular mycorrhizal fungus Diversispora epigaea (formerly Glomus versiforme) and its bacterial endosymbionts.</title>
        <authorList>
            <person name="Sun X."/>
            <person name="Fei Z."/>
            <person name="Harrison M."/>
        </authorList>
    </citation>
    <scope>NUCLEOTIDE SEQUENCE [LARGE SCALE GENOMIC DNA]</scope>
    <source>
        <strain evidence="3 4">IT104</strain>
    </source>
</reference>
<comment type="caution">
    <text evidence="3">The sequence shown here is derived from an EMBL/GenBank/DDBJ whole genome shotgun (WGS) entry which is preliminary data.</text>
</comment>
<evidence type="ECO:0000313" key="3">
    <source>
        <dbReference type="EMBL" id="RHZ59875.1"/>
    </source>
</evidence>
<feature type="compositionally biased region" description="Polar residues" evidence="1">
    <location>
        <begin position="18"/>
        <end position="30"/>
    </location>
</feature>
<feature type="compositionally biased region" description="Polar residues" evidence="1">
    <location>
        <begin position="50"/>
        <end position="61"/>
    </location>
</feature>
<keyword evidence="4" id="KW-1185">Reference proteome</keyword>
<keyword evidence="2" id="KW-0472">Membrane</keyword>
<protein>
    <submittedName>
        <fullName evidence="3">Uncharacterized protein</fullName>
    </submittedName>
</protein>
<proteinExistence type="predicted"/>
<dbReference type="AlphaFoldDB" id="A0A397H9T5"/>